<name>A0AAW2YH11_9LAMI</name>
<feature type="transmembrane region" description="Helical" evidence="1">
    <location>
        <begin position="25"/>
        <end position="46"/>
    </location>
</feature>
<dbReference type="InterPro" id="IPR040339">
    <property type="entry name" value="At1g16860-like"/>
</dbReference>
<evidence type="ECO:0000256" key="1">
    <source>
        <dbReference type="SAM" id="Phobius"/>
    </source>
</evidence>
<dbReference type="PANTHER" id="PTHR33709">
    <property type="entry name" value="OSJNBA0035M09.9 PROTEIN"/>
    <property type="match status" value="1"/>
</dbReference>
<gene>
    <name evidence="2" type="ORF">Slati_0383500</name>
</gene>
<organism evidence="2">
    <name type="scientific">Sesamum latifolium</name>
    <dbReference type="NCBI Taxonomy" id="2727402"/>
    <lineage>
        <taxon>Eukaryota</taxon>
        <taxon>Viridiplantae</taxon>
        <taxon>Streptophyta</taxon>
        <taxon>Embryophyta</taxon>
        <taxon>Tracheophyta</taxon>
        <taxon>Spermatophyta</taxon>
        <taxon>Magnoliopsida</taxon>
        <taxon>eudicotyledons</taxon>
        <taxon>Gunneridae</taxon>
        <taxon>Pentapetalae</taxon>
        <taxon>asterids</taxon>
        <taxon>lamiids</taxon>
        <taxon>Lamiales</taxon>
        <taxon>Pedaliaceae</taxon>
        <taxon>Sesamum</taxon>
    </lineage>
</organism>
<sequence length="297" mass="32782">MSHRSNVAPPITKNWHHCRSSIPPAAIYVLLALFLLGLCVSAFFLIVIHNALFVVLLLFISTLLAAFVLWNSRNAALCLFLHSFPDSDLSSATHGQLVKITGAVSCGDVSLESSYEKISHHISTYLVVEYRELCLKPSNVRDLCVLRRLAYSERLSTDFYIADMKSGIRALVKEGPGSKVIPLIIEGRLIKTSSKTCRVLSSNFRKWLREREISAQARLLCLQEGYIKEGSCASVVGVLHKNNDVLVIVEPQEIVSTGCLWPKLLFPVEVEGLIIGIPKRATPPPPPPKNGSATHCQ</sequence>
<keyword evidence="1" id="KW-1133">Transmembrane helix</keyword>
<reference evidence="2" key="1">
    <citation type="submission" date="2020-06" db="EMBL/GenBank/DDBJ databases">
        <authorList>
            <person name="Li T."/>
            <person name="Hu X."/>
            <person name="Zhang T."/>
            <person name="Song X."/>
            <person name="Zhang H."/>
            <person name="Dai N."/>
            <person name="Sheng W."/>
            <person name="Hou X."/>
            <person name="Wei L."/>
        </authorList>
    </citation>
    <scope>NUCLEOTIDE SEQUENCE</scope>
    <source>
        <strain evidence="2">KEN1</strain>
        <tissue evidence="2">Leaf</tissue>
    </source>
</reference>
<accession>A0AAW2YH11</accession>
<dbReference type="AlphaFoldDB" id="A0AAW2YH11"/>
<proteinExistence type="predicted"/>
<keyword evidence="1" id="KW-0472">Membrane</keyword>
<feature type="transmembrane region" description="Helical" evidence="1">
    <location>
        <begin position="51"/>
        <end position="70"/>
    </location>
</feature>
<reference evidence="2" key="2">
    <citation type="journal article" date="2024" name="Plant">
        <title>Genomic evolution and insights into agronomic trait innovations of Sesamum species.</title>
        <authorList>
            <person name="Miao H."/>
            <person name="Wang L."/>
            <person name="Qu L."/>
            <person name="Liu H."/>
            <person name="Sun Y."/>
            <person name="Le M."/>
            <person name="Wang Q."/>
            <person name="Wei S."/>
            <person name="Zheng Y."/>
            <person name="Lin W."/>
            <person name="Duan Y."/>
            <person name="Cao H."/>
            <person name="Xiong S."/>
            <person name="Wang X."/>
            <person name="Wei L."/>
            <person name="Li C."/>
            <person name="Ma Q."/>
            <person name="Ju M."/>
            <person name="Zhao R."/>
            <person name="Li G."/>
            <person name="Mu C."/>
            <person name="Tian Q."/>
            <person name="Mei H."/>
            <person name="Zhang T."/>
            <person name="Gao T."/>
            <person name="Zhang H."/>
        </authorList>
    </citation>
    <scope>NUCLEOTIDE SEQUENCE</scope>
    <source>
        <strain evidence="2">KEN1</strain>
    </source>
</reference>
<protein>
    <submittedName>
        <fullName evidence="2">Membrane protein</fullName>
    </submittedName>
</protein>
<keyword evidence="1" id="KW-0812">Transmembrane</keyword>
<dbReference type="PANTHER" id="PTHR33709:SF20">
    <property type="entry name" value="OS04G0541900 PROTEIN"/>
    <property type="match status" value="1"/>
</dbReference>
<evidence type="ECO:0000313" key="2">
    <source>
        <dbReference type="EMBL" id="KAL0464959.1"/>
    </source>
</evidence>
<comment type="caution">
    <text evidence="2">The sequence shown here is derived from an EMBL/GenBank/DDBJ whole genome shotgun (WGS) entry which is preliminary data.</text>
</comment>
<dbReference type="EMBL" id="JACGWN010000001">
    <property type="protein sequence ID" value="KAL0464959.1"/>
    <property type="molecule type" value="Genomic_DNA"/>
</dbReference>